<evidence type="ECO:0000259" key="2">
    <source>
        <dbReference type="PROSITE" id="PS50234"/>
    </source>
</evidence>
<dbReference type="Pfam" id="PF00092">
    <property type="entry name" value="VWA"/>
    <property type="match status" value="1"/>
</dbReference>
<dbReference type="PROSITE" id="PS50234">
    <property type="entry name" value="VWFA"/>
    <property type="match status" value="1"/>
</dbReference>
<dbReference type="SMART" id="SM00327">
    <property type="entry name" value="VWA"/>
    <property type="match status" value="1"/>
</dbReference>
<dbReference type="InterPro" id="IPR002035">
    <property type="entry name" value="VWF_A"/>
</dbReference>
<dbReference type="AlphaFoldDB" id="A0A1G2SG16"/>
<feature type="domain" description="VWFA" evidence="2">
    <location>
        <begin position="252"/>
        <end position="443"/>
    </location>
</feature>
<accession>A0A1G2SG16</accession>
<keyword evidence="1" id="KW-1133">Transmembrane helix</keyword>
<keyword evidence="1" id="KW-0812">Transmembrane</keyword>
<comment type="caution">
    <text evidence="3">The sequence shown here is derived from an EMBL/GenBank/DDBJ whole genome shotgun (WGS) entry which is preliminary data.</text>
</comment>
<keyword evidence="1" id="KW-0472">Membrane</keyword>
<dbReference type="CDD" id="cd00198">
    <property type="entry name" value="vWFA"/>
    <property type="match status" value="1"/>
</dbReference>
<dbReference type="EMBL" id="MHUW01000009">
    <property type="protein sequence ID" value="OHA83966.1"/>
    <property type="molecule type" value="Genomic_DNA"/>
</dbReference>
<dbReference type="STRING" id="1802727.A2937_00470"/>
<name>A0A1G2SG16_9BACT</name>
<dbReference type="PANTHER" id="PTHR24020">
    <property type="entry name" value="COLLAGEN ALPHA"/>
    <property type="match status" value="1"/>
</dbReference>
<gene>
    <name evidence="3" type="ORF">A2937_00470</name>
</gene>
<dbReference type="Proteomes" id="UP000177987">
    <property type="component" value="Unassembled WGS sequence"/>
</dbReference>
<evidence type="ECO:0000313" key="3">
    <source>
        <dbReference type="EMBL" id="OHA83966.1"/>
    </source>
</evidence>
<evidence type="ECO:0000256" key="1">
    <source>
        <dbReference type="SAM" id="Phobius"/>
    </source>
</evidence>
<sequence>MEWSQKRRILYALMFSAVVILLAIYPVYRAVNPTPTCFDQRQNGDEVGVDCGGSCNLYCSSQIKDLRVVWAKAFPVVSGRYDLGAYVENPNLNAGVKIAAYTLRMLDRDGNVIAEGRGATEIAPASTFLLFEGNISATSTPDRVEVEFLASDLKRWVKAQAVPSVLMSKNQSLKNTDTKPRFDAALLNTDLVNDAGYASLGAIIYDAARHPVAISHTYVEGIPKGGSQDIFFTWPTRFTKHPKGGICVTPVDTMLVFDRSGSMDVGRKTPPEPLTTAKTAATAYVDAADLIDKVGVVSFATTPTEPIDHELSLDHDAVKKAVDSIAIEKGSLQHTNLGDALKSALVELGSARHTKDAKRVIVALTDGDANRPLDPVNPKNTTYSSEHAATQASAARAAKIEVYAIGLGKGISEAFLRDRVATDPAYYFNAPKASDLPGIYKNISESICKEENFITEIVITPRAVFSE</sequence>
<reference evidence="3 4" key="1">
    <citation type="journal article" date="2016" name="Nat. Commun.">
        <title>Thousands of microbial genomes shed light on interconnected biogeochemical processes in an aquifer system.</title>
        <authorList>
            <person name="Anantharaman K."/>
            <person name="Brown C.T."/>
            <person name="Hug L.A."/>
            <person name="Sharon I."/>
            <person name="Castelle C.J."/>
            <person name="Probst A.J."/>
            <person name="Thomas B.C."/>
            <person name="Singh A."/>
            <person name="Wilkins M.J."/>
            <person name="Karaoz U."/>
            <person name="Brodie E.L."/>
            <person name="Williams K.H."/>
            <person name="Hubbard S.S."/>
            <person name="Banfield J.F."/>
        </authorList>
    </citation>
    <scope>NUCLEOTIDE SEQUENCE [LARGE SCALE GENOMIC DNA]</scope>
</reference>
<dbReference type="InterPro" id="IPR050525">
    <property type="entry name" value="ECM_Assembly_Org"/>
</dbReference>
<evidence type="ECO:0000313" key="4">
    <source>
        <dbReference type="Proteomes" id="UP000177987"/>
    </source>
</evidence>
<organism evidence="3 4">
    <name type="scientific">Candidatus Yonathbacteria bacterium RIFCSPLOWO2_01_FULL_47_33b</name>
    <dbReference type="NCBI Taxonomy" id="1802727"/>
    <lineage>
        <taxon>Bacteria</taxon>
        <taxon>Candidatus Yonathiibacteriota</taxon>
    </lineage>
</organism>
<protein>
    <recommendedName>
        <fullName evidence="2">VWFA domain-containing protein</fullName>
    </recommendedName>
</protein>
<dbReference type="InterPro" id="IPR036465">
    <property type="entry name" value="vWFA_dom_sf"/>
</dbReference>
<feature type="transmembrane region" description="Helical" evidence="1">
    <location>
        <begin position="9"/>
        <end position="28"/>
    </location>
</feature>
<proteinExistence type="predicted"/>
<dbReference type="SUPFAM" id="SSF53300">
    <property type="entry name" value="vWA-like"/>
    <property type="match status" value="1"/>
</dbReference>
<dbReference type="Gene3D" id="3.40.50.410">
    <property type="entry name" value="von Willebrand factor, type A domain"/>
    <property type="match status" value="1"/>
</dbReference>